<keyword evidence="6" id="KW-1185">Reference proteome</keyword>
<gene>
    <name evidence="5" type="ORF">DX116_13560</name>
</gene>
<accession>A0A371P2Q8</accession>
<dbReference type="RefSeq" id="WP_119704783.1">
    <property type="nucleotide sequence ID" value="NZ_JBHSOI010000002.1"/>
</dbReference>
<name>A0A371P2Q8_9ACTN</name>
<feature type="domain" description="HTH arsR-type" evidence="4">
    <location>
        <begin position="24"/>
        <end position="122"/>
    </location>
</feature>
<dbReference type="PROSITE" id="PS50987">
    <property type="entry name" value="HTH_ARSR_2"/>
    <property type="match status" value="1"/>
</dbReference>
<dbReference type="Gene3D" id="1.10.10.10">
    <property type="entry name" value="Winged helix-like DNA-binding domain superfamily/Winged helix DNA-binding domain"/>
    <property type="match status" value="1"/>
</dbReference>
<dbReference type="GO" id="GO:0003677">
    <property type="term" value="F:DNA binding"/>
    <property type="evidence" value="ECO:0007669"/>
    <property type="project" value="UniProtKB-KW"/>
</dbReference>
<dbReference type="PANTHER" id="PTHR33154:SF18">
    <property type="entry name" value="ARSENICAL RESISTANCE OPERON REPRESSOR"/>
    <property type="match status" value="1"/>
</dbReference>
<dbReference type="AlphaFoldDB" id="A0A371P2Q8"/>
<dbReference type="InterPro" id="IPR018334">
    <property type="entry name" value="ArsR_HTH"/>
</dbReference>
<keyword evidence="2" id="KW-0238">DNA-binding</keyword>
<evidence type="ECO:0000256" key="3">
    <source>
        <dbReference type="ARBA" id="ARBA00023163"/>
    </source>
</evidence>
<reference evidence="5 6" key="1">
    <citation type="submission" date="2018-08" db="EMBL/GenBank/DDBJ databases">
        <title>Aeromicrobium sp. M2KJ-4, whole genome shotgun sequence.</title>
        <authorList>
            <person name="Tuo L."/>
        </authorList>
    </citation>
    <scope>NUCLEOTIDE SEQUENCE [LARGE SCALE GENOMIC DNA]</scope>
    <source>
        <strain evidence="5 6">M2KJ-4</strain>
    </source>
</reference>
<evidence type="ECO:0000259" key="4">
    <source>
        <dbReference type="PROSITE" id="PS50987"/>
    </source>
</evidence>
<keyword evidence="1" id="KW-0805">Transcription regulation</keyword>
<dbReference type="CDD" id="cd00090">
    <property type="entry name" value="HTH_ARSR"/>
    <property type="match status" value="1"/>
</dbReference>
<dbReference type="SMART" id="SM00418">
    <property type="entry name" value="HTH_ARSR"/>
    <property type="match status" value="1"/>
</dbReference>
<dbReference type="OrthoDB" id="9798835at2"/>
<dbReference type="EMBL" id="QUBR01000002">
    <property type="protein sequence ID" value="REK70185.1"/>
    <property type="molecule type" value="Genomic_DNA"/>
</dbReference>
<dbReference type="PANTHER" id="PTHR33154">
    <property type="entry name" value="TRANSCRIPTIONAL REGULATOR, ARSR FAMILY"/>
    <property type="match status" value="1"/>
</dbReference>
<dbReference type="InterPro" id="IPR036388">
    <property type="entry name" value="WH-like_DNA-bd_sf"/>
</dbReference>
<evidence type="ECO:0000313" key="5">
    <source>
        <dbReference type="EMBL" id="REK70185.1"/>
    </source>
</evidence>
<sequence>MVSLLPIDESEAADVCTPVAKEALPADEAVALAARLKALAEPARLRLLSVIAAHEGREACVCDLTEPVRLSQPTVSHHLKILVDAGFLTRHRRGAWAFYALVPGAVDELSAVLRTAVDVRSG</sequence>
<dbReference type="InterPro" id="IPR011991">
    <property type="entry name" value="ArsR-like_HTH"/>
</dbReference>
<evidence type="ECO:0000313" key="6">
    <source>
        <dbReference type="Proteomes" id="UP000265581"/>
    </source>
</evidence>
<dbReference type="Proteomes" id="UP000265581">
    <property type="component" value="Unassembled WGS sequence"/>
</dbReference>
<comment type="caution">
    <text evidence="5">The sequence shown here is derived from an EMBL/GenBank/DDBJ whole genome shotgun (WGS) entry which is preliminary data.</text>
</comment>
<evidence type="ECO:0000256" key="1">
    <source>
        <dbReference type="ARBA" id="ARBA00023015"/>
    </source>
</evidence>
<organism evidence="5 6">
    <name type="scientific">Aeromicrobium endophyticum</name>
    <dbReference type="NCBI Taxonomy" id="2292704"/>
    <lineage>
        <taxon>Bacteria</taxon>
        <taxon>Bacillati</taxon>
        <taxon>Actinomycetota</taxon>
        <taxon>Actinomycetes</taxon>
        <taxon>Propionibacteriales</taxon>
        <taxon>Nocardioidaceae</taxon>
        <taxon>Aeromicrobium</taxon>
    </lineage>
</organism>
<dbReference type="NCBIfam" id="NF033788">
    <property type="entry name" value="HTH_metalloreg"/>
    <property type="match status" value="1"/>
</dbReference>
<protein>
    <submittedName>
        <fullName evidence="5">Transcriptional regulator</fullName>
    </submittedName>
</protein>
<dbReference type="PROSITE" id="PS00846">
    <property type="entry name" value="HTH_ARSR_1"/>
    <property type="match status" value="1"/>
</dbReference>
<dbReference type="GO" id="GO:0003700">
    <property type="term" value="F:DNA-binding transcription factor activity"/>
    <property type="evidence" value="ECO:0007669"/>
    <property type="project" value="InterPro"/>
</dbReference>
<proteinExistence type="predicted"/>
<dbReference type="Pfam" id="PF01022">
    <property type="entry name" value="HTH_5"/>
    <property type="match status" value="1"/>
</dbReference>
<keyword evidence="3" id="KW-0804">Transcription</keyword>
<dbReference type="InterPro" id="IPR051081">
    <property type="entry name" value="HTH_MetalResp_TranReg"/>
</dbReference>
<dbReference type="InterPro" id="IPR036390">
    <property type="entry name" value="WH_DNA-bd_sf"/>
</dbReference>
<evidence type="ECO:0000256" key="2">
    <source>
        <dbReference type="ARBA" id="ARBA00023125"/>
    </source>
</evidence>
<dbReference type="SUPFAM" id="SSF46785">
    <property type="entry name" value="Winged helix' DNA-binding domain"/>
    <property type="match status" value="1"/>
</dbReference>
<dbReference type="InterPro" id="IPR001845">
    <property type="entry name" value="HTH_ArsR_DNA-bd_dom"/>
</dbReference>
<dbReference type="PRINTS" id="PR00778">
    <property type="entry name" value="HTHARSR"/>
</dbReference>